<proteinExistence type="predicted"/>
<organism evidence="1 2">
    <name type="scientific">Acrobeloides nanus</name>
    <dbReference type="NCBI Taxonomy" id="290746"/>
    <lineage>
        <taxon>Eukaryota</taxon>
        <taxon>Metazoa</taxon>
        <taxon>Ecdysozoa</taxon>
        <taxon>Nematoda</taxon>
        <taxon>Chromadorea</taxon>
        <taxon>Rhabditida</taxon>
        <taxon>Tylenchina</taxon>
        <taxon>Cephalobomorpha</taxon>
        <taxon>Cephaloboidea</taxon>
        <taxon>Cephalobidae</taxon>
        <taxon>Acrobeloides</taxon>
    </lineage>
</organism>
<dbReference type="Proteomes" id="UP000887540">
    <property type="component" value="Unplaced"/>
</dbReference>
<evidence type="ECO:0000313" key="2">
    <source>
        <dbReference type="WBParaSite" id="ACRNAN_Path_737.g2792.t1"/>
    </source>
</evidence>
<accession>A0A914CAZ2</accession>
<name>A0A914CAZ2_9BILA</name>
<evidence type="ECO:0000313" key="1">
    <source>
        <dbReference type="Proteomes" id="UP000887540"/>
    </source>
</evidence>
<sequence length="203" mass="23729">MLLSEEFETIIKVEKISKNDQNGFIFHGRDNQSTIFVTTEIHKSQQYKMNKELKERSRRESRVFSNKTNGTILKNNSRWNNLFEKKNRSLVSMQQVQSFHNISVEPFQRHRHRLSCRQSLEKNFAIKFKYVDGIIVREQGSPFGTNVMGVRSAHNQANIYVHIQSSSTEEDSEEEPLDFGFPTTDVEDEEVLIEKPKITQAFV</sequence>
<dbReference type="AlphaFoldDB" id="A0A914CAZ2"/>
<reference evidence="2" key="1">
    <citation type="submission" date="2022-11" db="UniProtKB">
        <authorList>
            <consortium name="WormBaseParasite"/>
        </authorList>
    </citation>
    <scope>IDENTIFICATION</scope>
</reference>
<dbReference type="WBParaSite" id="ACRNAN_Path_737.g2792.t1">
    <property type="protein sequence ID" value="ACRNAN_Path_737.g2792.t1"/>
    <property type="gene ID" value="ACRNAN_Path_737.g2792"/>
</dbReference>
<protein>
    <submittedName>
        <fullName evidence="2">Uncharacterized protein</fullName>
    </submittedName>
</protein>
<keyword evidence="1" id="KW-1185">Reference proteome</keyword>